<evidence type="ECO:0000313" key="4">
    <source>
        <dbReference type="EMBL" id="KKN61630.1"/>
    </source>
</evidence>
<dbReference type="CDD" id="cd22268">
    <property type="entry name" value="DPBB_RlpA-like"/>
    <property type="match status" value="1"/>
</dbReference>
<evidence type="ECO:0000259" key="3">
    <source>
        <dbReference type="Pfam" id="PF03330"/>
    </source>
</evidence>
<organism evidence="4">
    <name type="scientific">marine sediment metagenome</name>
    <dbReference type="NCBI Taxonomy" id="412755"/>
    <lineage>
        <taxon>unclassified sequences</taxon>
        <taxon>metagenomes</taxon>
        <taxon>ecological metagenomes</taxon>
    </lineage>
</organism>
<dbReference type="InterPro" id="IPR009009">
    <property type="entry name" value="RlpA-like_DPBB"/>
</dbReference>
<comment type="caution">
    <text evidence="4">The sequence shown here is derived from an EMBL/GenBank/DDBJ whole genome shotgun (WGS) entry which is preliminary data.</text>
</comment>
<dbReference type="NCBIfam" id="TIGR00413">
    <property type="entry name" value="rlpA"/>
    <property type="match status" value="1"/>
</dbReference>
<dbReference type="PANTHER" id="PTHR34183">
    <property type="entry name" value="ENDOLYTIC PEPTIDOGLYCAN TRANSGLYCOSYLASE RLPA"/>
    <property type="match status" value="1"/>
</dbReference>
<feature type="domain" description="RlpA-like protein double-psi beta-barrel" evidence="3">
    <location>
        <begin position="34"/>
        <end position="122"/>
    </location>
</feature>
<reference evidence="4" key="1">
    <citation type="journal article" date="2015" name="Nature">
        <title>Complex archaea that bridge the gap between prokaryotes and eukaryotes.</title>
        <authorList>
            <person name="Spang A."/>
            <person name="Saw J.H."/>
            <person name="Jorgensen S.L."/>
            <person name="Zaremba-Niedzwiedzka K."/>
            <person name="Martijn J."/>
            <person name="Lind A.E."/>
            <person name="van Eijk R."/>
            <person name="Schleper C."/>
            <person name="Guy L."/>
            <person name="Ettema T.J."/>
        </authorList>
    </citation>
    <scope>NUCLEOTIDE SEQUENCE</scope>
</reference>
<dbReference type="PROSITE" id="PS51257">
    <property type="entry name" value="PROKAR_LIPOPROTEIN"/>
    <property type="match status" value="1"/>
</dbReference>
<dbReference type="Gene3D" id="2.40.40.10">
    <property type="entry name" value="RlpA-like domain"/>
    <property type="match status" value="1"/>
</dbReference>
<protein>
    <recommendedName>
        <fullName evidence="3">RlpA-like protein double-psi beta-barrel domain-containing protein</fullName>
    </recommendedName>
</protein>
<dbReference type="HAMAP" id="MF_02071">
    <property type="entry name" value="RlpA"/>
    <property type="match status" value="1"/>
</dbReference>
<evidence type="ECO:0000256" key="1">
    <source>
        <dbReference type="ARBA" id="ARBA00023239"/>
    </source>
</evidence>
<dbReference type="InterPro" id="IPR012997">
    <property type="entry name" value="RplA"/>
</dbReference>
<sequence length="130" mass="13973">MRLPKLVVTLFITSALAACSSQPIVKSSSGEVTQVGKASFYADKYHGRTTANGERFSQQAATAAHLEFDFGTTVVVTNLANNKSVTVRINDRGPYVRGRIIDLSKSMFKKIADPKVGVIDVSVKVLKPGS</sequence>
<keyword evidence="1" id="KW-0456">Lyase</keyword>
<keyword evidence="2" id="KW-0961">Cell wall biogenesis/degradation</keyword>
<dbReference type="AlphaFoldDB" id="A0A0F9RYV3"/>
<accession>A0A0F9RYV3</accession>
<dbReference type="PANTHER" id="PTHR34183:SF8">
    <property type="entry name" value="ENDOLYTIC PEPTIDOGLYCAN TRANSGLYCOSYLASE RLPA-RELATED"/>
    <property type="match status" value="1"/>
</dbReference>
<evidence type="ECO:0000256" key="2">
    <source>
        <dbReference type="ARBA" id="ARBA00023316"/>
    </source>
</evidence>
<dbReference type="InterPro" id="IPR034718">
    <property type="entry name" value="RlpA"/>
</dbReference>
<dbReference type="InterPro" id="IPR036908">
    <property type="entry name" value="RlpA-like_sf"/>
</dbReference>
<dbReference type="GO" id="GO:0071555">
    <property type="term" value="P:cell wall organization"/>
    <property type="evidence" value="ECO:0007669"/>
    <property type="project" value="UniProtKB-KW"/>
</dbReference>
<dbReference type="SUPFAM" id="SSF50685">
    <property type="entry name" value="Barwin-like endoglucanases"/>
    <property type="match status" value="1"/>
</dbReference>
<dbReference type="EMBL" id="LAZR01000652">
    <property type="protein sequence ID" value="KKN61630.1"/>
    <property type="molecule type" value="Genomic_DNA"/>
</dbReference>
<gene>
    <name evidence="4" type="ORF">LCGC14_0520110</name>
</gene>
<name>A0A0F9RYV3_9ZZZZ</name>
<proteinExistence type="inferred from homology"/>
<dbReference type="GO" id="GO:0016829">
    <property type="term" value="F:lyase activity"/>
    <property type="evidence" value="ECO:0007669"/>
    <property type="project" value="UniProtKB-KW"/>
</dbReference>
<dbReference type="Pfam" id="PF03330">
    <property type="entry name" value="DPBB_1"/>
    <property type="match status" value="1"/>
</dbReference>